<dbReference type="RefSeq" id="WP_078364722.1">
    <property type="nucleotide sequence ID" value="NZ_MTJN01000002.1"/>
</dbReference>
<dbReference type="STRING" id="28066.RF819_09285"/>
<accession>A0A1T1ASE3</accession>
<dbReference type="EMBL" id="MTJN01000002">
    <property type="protein sequence ID" value="OOV06898.1"/>
    <property type="molecule type" value="Genomic_DNA"/>
</dbReference>
<keyword evidence="2" id="KW-1185">Reference proteome</keyword>
<gene>
    <name evidence="1" type="ORF">RF819_09285</name>
</gene>
<sequence>MALFELGQVTATPGALAHCEQHRVNPLLLLGKHIGGDWGDISAADVASNVHAVQHDERILSAYVVQGEKLYVITEWDRSATTLLMASEY</sequence>
<dbReference type="OrthoDB" id="5522207at2"/>
<dbReference type="AlphaFoldDB" id="A0A1T1ASE3"/>
<organism evidence="1 2">
    <name type="scientific">Rhodoferax fermentans</name>
    <dbReference type="NCBI Taxonomy" id="28066"/>
    <lineage>
        <taxon>Bacteria</taxon>
        <taxon>Pseudomonadati</taxon>
        <taxon>Pseudomonadota</taxon>
        <taxon>Betaproteobacteria</taxon>
        <taxon>Burkholderiales</taxon>
        <taxon>Comamonadaceae</taxon>
        <taxon>Rhodoferax</taxon>
    </lineage>
</organism>
<comment type="caution">
    <text evidence="1">The sequence shown here is derived from an EMBL/GenBank/DDBJ whole genome shotgun (WGS) entry which is preliminary data.</text>
</comment>
<proteinExistence type="predicted"/>
<evidence type="ECO:0000313" key="1">
    <source>
        <dbReference type="EMBL" id="OOV06898.1"/>
    </source>
</evidence>
<evidence type="ECO:0008006" key="3">
    <source>
        <dbReference type="Google" id="ProtNLM"/>
    </source>
</evidence>
<evidence type="ECO:0000313" key="2">
    <source>
        <dbReference type="Proteomes" id="UP000190750"/>
    </source>
</evidence>
<dbReference type="Proteomes" id="UP000190750">
    <property type="component" value="Unassembled WGS sequence"/>
</dbReference>
<name>A0A1T1ASE3_RHOFE</name>
<reference evidence="1 2" key="1">
    <citation type="submission" date="2017-01" db="EMBL/GenBank/DDBJ databases">
        <title>Genome sequencing of Rhodoferax fermentans JCM 7819.</title>
        <authorList>
            <person name="Kim Y.J."/>
            <person name="Farh M.E.-A."/>
            <person name="Yang D.-C."/>
        </authorList>
    </citation>
    <scope>NUCLEOTIDE SEQUENCE [LARGE SCALE GENOMIC DNA]</scope>
    <source>
        <strain evidence="1 2">JCM 7819</strain>
    </source>
</reference>
<protein>
    <recommendedName>
        <fullName evidence="3">Type I restriction endonuclease subunit M</fullName>
    </recommendedName>
</protein>